<evidence type="ECO:0000313" key="3">
    <source>
        <dbReference type="Proteomes" id="UP000439903"/>
    </source>
</evidence>
<organism evidence="2 3">
    <name type="scientific">Gigaspora margarita</name>
    <dbReference type="NCBI Taxonomy" id="4874"/>
    <lineage>
        <taxon>Eukaryota</taxon>
        <taxon>Fungi</taxon>
        <taxon>Fungi incertae sedis</taxon>
        <taxon>Mucoromycota</taxon>
        <taxon>Glomeromycotina</taxon>
        <taxon>Glomeromycetes</taxon>
        <taxon>Diversisporales</taxon>
        <taxon>Gigasporaceae</taxon>
        <taxon>Gigaspora</taxon>
    </lineage>
</organism>
<evidence type="ECO:0000313" key="2">
    <source>
        <dbReference type="EMBL" id="KAF0457191.1"/>
    </source>
</evidence>
<name>A0A8H4A974_GIGMA</name>
<feature type="signal peptide" evidence="1">
    <location>
        <begin position="1"/>
        <end position="21"/>
    </location>
</feature>
<reference evidence="2 3" key="1">
    <citation type="journal article" date="2019" name="Environ. Microbiol.">
        <title>At the nexus of three kingdoms: the genome of the mycorrhizal fungus Gigaspora margarita provides insights into plant, endobacterial and fungal interactions.</title>
        <authorList>
            <person name="Venice F."/>
            <person name="Ghignone S."/>
            <person name="Salvioli di Fossalunga A."/>
            <person name="Amselem J."/>
            <person name="Novero M."/>
            <person name="Xianan X."/>
            <person name="Sedzielewska Toro K."/>
            <person name="Morin E."/>
            <person name="Lipzen A."/>
            <person name="Grigoriev I.V."/>
            <person name="Henrissat B."/>
            <person name="Martin F.M."/>
            <person name="Bonfante P."/>
        </authorList>
    </citation>
    <scope>NUCLEOTIDE SEQUENCE [LARGE SCALE GENOMIC DNA]</scope>
    <source>
        <strain evidence="2 3">BEG34</strain>
    </source>
</reference>
<accession>A0A8H4A974</accession>
<keyword evidence="1" id="KW-0732">Signal</keyword>
<proteinExistence type="predicted"/>
<dbReference type="OrthoDB" id="2377538at2759"/>
<evidence type="ECO:0000256" key="1">
    <source>
        <dbReference type="SAM" id="SignalP"/>
    </source>
</evidence>
<dbReference type="EMBL" id="WTPW01001098">
    <property type="protein sequence ID" value="KAF0457191.1"/>
    <property type="molecule type" value="Genomic_DNA"/>
</dbReference>
<comment type="caution">
    <text evidence="2">The sequence shown here is derived from an EMBL/GenBank/DDBJ whole genome shotgun (WGS) entry which is preliminary data.</text>
</comment>
<sequence>MKSSIFGIILLLITFVFVIDASELEKTVTEAERCVIKILTPDYGTILHHGYTHKAIWKPYFCEGLSVKTTVRVIIIASSNSTDTHIKVFDESTTFGATGIHFTVGESWPSNDYEYVLFAFKVDSVGTFGESGVFVIDDNKETKITNDVIRY</sequence>
<dbReference type="Proteomes" id="UP000439903">
    <property type="component" value="Unassembled WGS sequence"/>
</dbReference>
<keyword evidence="3" id="KW-1185">Reference proteome</keyword>
<feature type="chain" id="PRO_5034285892" evidence="1">
    <location>
        <begin position="22"/>
        <end position="151"/>
    </location>
</feature>
<dbReference type="AlphaFoldDB" id="A0A8H4A974"/>
<protein>
    <submittedName>
        <fullName evidence="2">Uncharacterized protein</fullName>
    </submittedName>
</protein>
<gene>
    <name evidence="2" type="ORF">F8M41_001225</name>
</gene>